<keyword evidence="7" id="KW-1015">Disulfide bond</keyword>
<feature type="region of interest" description="Disordered" evidence="9">
    <location>
        <begin position="84"/>
        <end position="123"/>
    </location>
</feature>
<dbReference type="FunFam" id="2.40.50.40:FF:000012">
    <property type="entry name" value="C-C motif chemokine"/>
    <property type="match status" value="1"/>
</dbReference>
<dbReference type="GO" id="GO:0030335">
    <property type="term" value="P:positive regulation of cell migration"/>
    <property type="evidence" value="ECO:0007669"/>
    <property type="project" value="TreeGrafter"/>
</dbReference>
<dbReference type="SMART" id="SM00199">
    <property type="entry name" value="SCY"/>
    <property type="match status" value="1"/>
</dbReference>
<evidence type="ECO:0000256" key="4">
    <source>
        <dbReference type="ARBA" id="ARBA00022514"/>
    </source>
</evidence>
<name>A0A8B8W0K2_BALMU</name>
<dbReference type="AlphaFoldDB" id="A0A8B8W0K2"/>
<dbReference type="PRINTS" id="PR01721">
    <property type="entry name" value="FRACTALKINE"/>
</dbReference>
<evidence type="ECO:0000256" key="10">
    <source>
        <dbReference type="SAM" id="Phobius"/>
    </source>
</evidence>
<dbReference type="GeneID" id="118885742"/>
<feature type="compositionally biased region" description="Polar residues" evidence="9">
    <location>
        <begin position="306"/>
        <end position="319"/>
    </location>
</feature>
<keyword evidence="3" id="KW-0145">Chemotaxis</keyword>
<dbReference type="PANTHER" id="PTHR12015:SF92">
    <property type="entry name" value="FRACTALKINE"/>
    <property type="match status" value="1"/>
</dbReference>
<dbReference type="InterPro" id="IPR036048">
    <property type="entry name" value="Interleukin_8-like_sf"/>
</dbReference>
<evidence type="ECO:0000256" key="5">
    <source>
        <dbReference type="ARBA" id="ARBA00022525"/>
    </source>
</evidence>
<evidence type="ECO:0000259" key="11">
    <source>
        <dbReference type="SMART" id="SM00199"/>
    </source>
</evidence>
<feature type="compositionally biased region" description="Polar residues" evidence="9">
    <location>
        <begin position="247"/>
        <end position="263"/>
    </location>
</feature>
<comment type="similarity">
    <text evidence="2">Belongs to the intercrine beta (chemokine CC) family.</text>
</comment>
<feature type="region of interest" description="Disordered" evidence="9">
    <location>
        <begin position="219"/>
        <end position="429"/>
    </location>
</feature>
<feature type="domain" description="Chemokine interleukin-8-like" evidence="11">
    <location>
        <begin position="152"/>
        <end position="212"/>
    </location>
</feature>
<dbReference type="OrthoDB" id="9447832at2759"/>
<dbReference type="Gene3D" id="2.40.50.40">
    <property type="match status" value="1"/>
</dbReference>
<accession>A0A8B8W0K2</accession>
<evidence type="ECO:0000256" key="8">
    <source>
        <dbReference type="ARBA" id="ARBA00023198"/>
    </source>
</evidence>
<dbReference type="Pfam" id="PF00048">
    <property type="entry name" value="IL8"/>
    <property type="match status" value="1"/>
</dbReference>
<keyword evidence="10" id="KW-0812">Transmembrane</keyword>
<evidence type="ECO:0000313" key="12">
    <source>
        <dbReference type="Proteomes" id="UP000694857"/>
    </source>
</evidence>
<keyword evidence="10" id="KW-0472">Membrane</keyword>
<keyword evidence="12" id="KW-1185">Reference proteome</keyword>
<evidence type="ECO:0000256" key="6">
    <source>
        <dbReference type="ARBA" id="ARBA00022729"/>
    </source>
</evidence>
<proteinExistence type="inferred from homology"/>
<protein>
    <submittedName>
        <fullName evidence="13">Fractalkine isoform X1</fullName>
    </submittedName>
</protein>
<keyword evidence="6" id="KW-0732">Signal</keyword>
<dbReference type="Proteomes" id="UP000694857">
    <property type="component" value="Chromosome 19"/>
</dbReference>
<evidence type="ECO:0000313" key="13">
    <source>
        <dbReference type="RefSeq" id="XP_036690577.1"/>
    </source>
</evidence>
<dbReference type="GO" id="GO:0048245">
    <property type="term" value="P:eosinophil chemotaxis"/>
    <property type="evidence" value="ECO:0007669"/>
    <property type="project" value="TreeGrafter"/>
</dbReference>
<gene>
    <name evidence="13" type="primary">CX3CL1</name>
</gene>
<dbReference type="GO" id="GO:0048020">
    <property type="term" value="F:CCR chemokine receptor binding"/>
    <property type="evidence" value="ECO:0007669"/>
    <property type="project" value="TreeGrafter"/>
</dbReference>
<evidence type="ECO:0000256" key="9">
    <source>
        <dbReference type="SAM" id="MobiDB-lite"/>
    </source>
</evidence>
<dbReference type="GO" id="GO:0006954">
    <property type="term" value="P:inflammatory response"/>
    <property type="evidence" value="ECO:0007669"/>
    <property type="project" value="UniProtKB-KW"/>
</dbReference>
<keyword evidence="10" id="KW-1133">Transmembrane helix</keyword>
<dbReference type="RefSeq" id="XP_036690577.1">
    <property type="nucleotide sequence ID" value="XM_036834682.1"/>
</dbReference>
<feature type="compositionally biased region" description="Low complexity" evidence="9">
    <location>
        <begin position="334"/>
        <end position="385"/>
    </location>
</feature>
<evidence type="ECO:0000256" key="3">
    <source>
        <dbReference type="ARBA" id="ARBA00022500"/>
    </source>
</evidence>
<dbReference type="GO" id="GO:0070098">
    <property type="term" value="P:chemokine-mediated signaling pathway"/>
    <property type="evidence" value="ECO:0007669"/>
    <property type="project" value="TreeGrafter"/>
</dbReference>
<sequence>MILPPLWASVCPFVPMKLGWIILSAGICCTEPLLFARLHAGLGGYFDEQGPPGVGALRVTAHAPFLSPPTACLLPAGASEAEAEAEAVEPHYKPRQSSGSERTAPSPDEGPHARPGTPRTPSTMALLPLSRLLRLTALCHLIVLLAGQHLGVKKCNITCSKMTSEIPVARLVHYQRNQESCGKRAIILKTMKEKLFCADPQEKWVQKAMEHLDRKAAALAPNGGTFEKQIGVGEPRTSPATRGTDWSEASETKFTSDSSSQEAQRAFGTSPELPPEVADSRGTRSPSTSKTLDGGPERTELFNKAAVTTTTSWQSSTAYQPGADLEAEGKASEAPSTQAPSTQTPSTQTLPTQAPSTQAPSTQTLPTQTPSTQTLPTQAPSTQAPSTQAPTISHTVPEDNTGPEGQPGWIKGQHPTPENSLGSKEMGPTSAHTDAFMGPGSTSDVFVVPVSSEAAPSTDPLASGSWTPKVQEPIHATVDPQRLGVLITPIPDSQAATRRQAVGLLAFLGLLFCLGVAMFAYQSLQGCPHKMAGDMVEGLRYVPRSCGSNSYVLVPV</sequence>
<feature type="transmembrane region" description="Helical" evidence="10">
    <location>
        <begin position="501"/>
        <end position="521"/>
    </location>
</feature>
<dbReference type="SUPFAM" id="SSF54117">
    <property type="entry name" value="Interleukin 8-like chemokines"/>
    <property type="match status" value="1"/>
</dbReference>
<organism evidence="12 13">
    <name type="scientific">Balaenoptera musculus</name>
    <name type="common">Blue whale</name>
    <dbReference type="NCBI Taxonomy" id="9771"/>
    <lineage>
        <taxon>Eukaryota</taxon>
        <taxon>Metazoa</taxon>
        <taxon>Chordata</taxon>
        <taxon>Craniata</taxon>
        <taxon>Vertebrata</taxon>
        <taxon>Euteleostomi</taxon>
        <taxon>Mammalia</taxon>
        <taxon>Eutheria</taxon>
        <taxon>Laurasiatheria</taxon>
        <taxon>Artiodactyla</taxon>
        <taxon>Whippomorpha</taxon>
        <taxon>Cetacea</taxon>
        <taxon>Mysticeti</taxon>
        <taxon>Balaenopteridae</taxon>
        <taxon>Balaenoptera</taxon>
    </lineage>
</organism>
<keyword evidence="8" id="KW-0395">Inflammatory response</keyword>
<dbReference type="GO" id="GO:0005615">
    <property type="term" value="C:extracellular space"/>
    <property type="evidence" value="ECO:0007669"/>
    <property type="project" value="UniProtKB-KW"/>
</dbReference>
<evidence type="ECO:0000256" key="1">
    <source>
        <dbReference type="ARBA" id="ARBA00004613"/>
    </source>
</evidence>
<comment type="subcellular location">
    <subcellularLocation>
        <location evidence="1">Secreted</location>
    </subcellularLocation>
</comment>
<dbReference type="InterPro" id="IPR039809">
    <property type="entry name" value="Chemokine_b/g/d"/>
</dbReference>
<evidence type="ECO:0000256" key="7">
    <source>
        <dbReference type="ARBA" id="ARBA00023157"/>
    </source>
</evidence>
<dbReference type="CTD" id="6376"/>
<dbReference type="PANTHER" id="PTHR12015">
    <property type="entry name" value="SMALL INDUCIBLE CYTOKINE A"/>
    <property type="match status" value="1"/>
</dbReference>
<keyword evidence="5" id="KW-0964">Secreted</keyword>
<evidence type="ECO:0000256" key="2">
    <source>
        <dbReference type="ARBA" id="ARBA00010868"/>
    </source>
</evidence>
<keyword evidence="4" id="KW-0202">Cytokine</keyword>
<dbReference type="InterPro" id="IPR001811">
    <property type="entry name" value="Chemokine_IL8-like_dom"/>
</dbReference>
<dbReference type="KEGG" id="bmus:118885742"/>
<reference evidence="13" key="1">
    <citation type="submission" date="2025-08" db="UniProtKB">
        <authorList>
            <consortium name="RefSeq"/>
        </authorList>
    </citation>
    <scope>IDENTIFICATION</scope>
    <source>
        <tissue evidence="13">Epidermis and Blubber</tissue>
    </source>
</reference>
<dbReference type="GO" id="GO:0008009">
    <property type="term" value="F:chemokine activity"/>
    <property type="evidence" value="ECO:0007669"/>
    <property type="project" value="InterPro"/>
</dbReference>
<dbReference type="GO" id="GO:0061844">
    <property type="term" value="P:antimicrobial humoral immune response mediated by antimicrobial peptide"/>
    <property type="evidence" value="ECO:0007669"/>
    <property type="project" value="TreeGrafter"/>
</dbReference>